<organism evidence="11 12">
    <name type="scientific">Lithospermum erythrorhizon</name>
    <name type="common">Purple gromwell</name>
    <name type="synonym">Lithospermum officinale var. erythrorhizon</name>
    <dbReference type="NCBI Taxonomy" id="34254"/>
    <lineage>
        <taxon>Eukaryota</taxon>
        <taxon>Viridiplantae</taxon>
        <taxon>Streptophyta</taxon>
        <taxon>Embryophyta</taxon>
        <taxon>Tracheophyta</taxon>
        <taxon>Spermatophyta</taxon>
        <taxon>Magnoliopsida</taxon>
        <taxon>eudicotyledons</taxon>
        <taxon>Gunneridae</taxon>
        <taxon>Pentapetalae</taxon>
        <taxon>asterids</taxon>
        <taxon>lamiids</taxon>
        <taxon>Boraginales</taxon>
        <taxon>Boraginaceae</taxon>
        <taxon>Boraginoideae</taxon>
        <taxon>Lithospermeae</taxon>
        <taxon>Lithospermum</taxon>
    </lineage>
</organism>
<accession>A0AAV3QG80</accession>
<dbReference type="GO" id="GO:0016020">
    <property type="term" value="C:membrane"/>
    <property type="evidence" value="ECO:0007669"/>
    <property type="project" value="UniProtKB-SubCell"/>
</dbReference>
<sequence length="504" mass="55433">MGSSSSKSSGSGSTSRMKRTKQRLSSIFLCGASSSSYIPLQLQDHPVKSPLTSVENFGTLNLGSPGSITESSSVFWSEAVNTSDNPETGTSSGSCIGITEDDLLDCGLINLEESNNTLLSNNGEPNSQQPSQESVTTLVAVADAQISEVGSVSIKCSDSKQSSSMEQESRNSFPDQNPFSGQGDISHQISASVPVPIARDPTEVNLFTGDENPQMTAISGPGYSMSDRRIREDMLHVDRLSISSNIFSSGTPELSNSEWRNSRRLFWDSFSRRRSRRHSDSPTILFTSGRADDLGSRDRWHRNLDGGLQPYGFGHQSDNLGVEAHRNDRRWLGSEISDRLLATLTEFDQQTTLCASGLHPRGTCTCESLYTSEEFSALASISRIITLAETLFEVLEELYRQPFSFSPSMPAPESVVDSFPTKYYKKSEATGSESGQNDLPQCYICLAEYEDGEQLRILPCQHEYHMSCIDKWLKEINRVCPLCRHNICEDSGQAPISNTEVSLQ</sequence>
<dbReference type="SUPFAM" id="SSF57850">
    <property type="entry name" value="RING/U-box"/>
    <property type="match status" value="1"/>
</dbReference>
<feature type="compositionally biased region" description="Low complexity" evidence="9">
    <location>
        <begin position="152"/>
        <end position="166"/>
    </location>
</feature>
<evidence type="ECO:0000256" key="4">
    <source>
        <dbReference type="ARBA" id="ARBA00022771"/>
    </source>
</evidence>
<dbReference type="InterPro" id="IPR001841">
    <property type="entry name" value="Znf_RING"/>
</dbReference>
<evidence type="ECO:0000256" key="5">
    <source>
        <dbReference type="ARBA" id="ARBA00022833"/>
    </source>
</evidence>
<dbReference type="EMBL" id="BAABME010021193">
    <property type="protein sequence ID" value="GAA0162668.1"/>
    <property type="molecule type" value="Genomic_DNA"/>
</dbReference>
<gene>
    <name evidence="11" type="ORF">LIER_39455</name>
</gene>
<feature type="region of interest" description="Disordered" evidence="9">
    <location>
        <begin position="1"/>
        <end position="20"/>
    </location>
</feature>
<reference evidence="11 12" key="1">
    <citation type="submission" date="2024-01" db="EMBL/GenBank/DDBJ databases">
        <title>The complete chloroplast genome sequence of Lithospermum erythrorhizon: insights into the phylogenetic relationship among Boraginaceae species and the maternal lineages of purple gromwells.</title>
        <authorList>
            <person name="Okada T."/>
            <person name="Watanabe K."/>
        </authorList>
    </citation>
    <scope>NUCLEOTIDE SEQUENCE [LARGE SCALE GENOMIC DNA]</scope>
</reference>
<evidence type="ECO:0000313" key="12">
    <source>
        <dbReference type="Proteomes" id="UP001454036"/>
    </source>
</evidence>
<keyword evidence="5" id="KW-0862">Zinc</keyword>
<proteinExistence type="predicted"/>
<feature type="compositionally biased region" description="Low complexity" evidence="9">
    <location>
        <begin position="1"/>
        <end position="15"/>
    </location>
</feature>
<feature type="domain" description="RING-type" evidence="10">
    <location>
        <begin position="442"/>
        <end position="484"/>
    </location>
</feature>
<dbReference type="Proteomes" id="UP001454036">
    <property type="component" value="Unassembled WGS sequence"/>
</dbReference>
<feature type="compositionally biased region" description="Polar residues" evidence="9">
    <location>
        <begin position="170"/>
        <end position="186"/>
    </location>
</feature>
<comment type="caution">
    <text evidence="11">The sequence shown here is derived from an EMBL/GenBank/DDBJ whole genome shotgun (WGS) entry which is preliminary data.</text>
</comment>
<evidence type="ECO:0000313" key="11">
    <source>
        <dbReference type="EMBL" id="GAA0162668.1"/>
    </source>
</evidence>
<dbReference type="PROSITE" id="PS50089">
    <property type="entry name" value="ZF_RING_2"/>
    <property type="match status" value="1"/>
</dbReference>
<evidence type="ECO:0000256" key="3">
    <source>
        <dbReference type="ARBA" id="ARBA00022723"/>
    </source>
</evidence>
<dbReference type="PANTHER" id="PTHR47168:SF1">
    <property type="entry name" value="OS02G0798600 PROTEIN"/>
    <property type="match status" value="1"/>
</dbReference>
<dbReference type="SMART" id="SM00184">
    <property type="entry name" value="RING"/>
    <property type="match status" value="1"/>
</dbReference>
<keyword evidence="2" id="KW-0812">Transmembrane</keyword>
<dbReference type="FunFam" id="3.30.40.10:FF:000388">
    <property type="entry name" value="Putative RING zinc finger domain superfamily protein"/>
    <property type="match status" value="1"/>
</dbReference>
<comment type="subcellular location">
    <subcellularLocation>
        <location evidence="1">Membrane</location>
        <topology evidence="1">Single-pass membrane protein</topology>
    </subcellularLocation>
</comment>
<protein>
    <recommendedName>
        <fullName evidence="10">RING-type domain-containing protein</fullName>
    </recommendedName>
</protein>
<feature type="compositionally biased region" description="Polar residues" evidence="9">
    <location>
        <begin position="123"/>
        <end position="136"/>
    </location>
</feature>
<keyword evidence="4 8" id="KW-0863">Zinc-finger</keyword>
<evidence type="ECO:0000256" key="6">
    <source>
        <dbReference type="ARBA" id="ARBA00022989"/>
    </source>
</evidence>
<feature type="region of interest" description="Disordered" evidence="9">
    <location>
        <begin position="152"/>
        <end position="186"/>
    </location>
</feature>
<evidence type="ECO:0000256" key="9">
    <source>
        <dbReference type="SAM" id="MobiDB-lite"/>
    </source>
</evidence>
<evidence type="ECO:0000256" key="2">
    <source>
        <dbReference type="ARBA" id="ARBA00022692"/>
    </source>
</evidence>
<dbReference type="Gene3D" id="3.30.40.10">
    <property type="entry name" value="Zinc/RING finger domain, C3HC4 (zinc finger)"/>
    <property type="match status" value="1"/>
</dbReference>
<feature type="region of interest" description="Disordered" evidence="9">
    <location>
        <begin position="117"/>
        <end position="136"/>
    </location>
</feature>
<evidence type="ECO:0000256" key="8">
    <source>
        <dbReference type="PROSITE-ProRule" id="PRU00175"/>
    </source>
</evidence>
<name>A0AAV3QG80_LITER</name>
<feature type="region of interest" description="Disordered" evidence="9">
    <location>
        <begin position="206"/>
        <end position="225"/>
    </location>
</feature>
<keyword evidence="3" id="KW-0479">Metal-binding</keyword>
<evidence type="ECO:0000259" key="10">
    <source>
        <dbReference type="PROSITE" id="PS50089"/>
    </source>
</evidence>
<dbReference type="Pfam" id="PF13639">
    <property type="entry name" value="zf-RING_2"/>
    <property type="match status" value="1"/>
</dbReference>
<dbReference type="GO" id="GO:0008270">
    <property type="term" value="F:zinc ion binding"/>
    <property type="evidence" value="ECO:0007669"/>
    <property type="project" value="UniProtKB-KW"/>
</dbReference>
<keyword evidence="6" id="KW-1133">Transmembrane helix</keyword>
<dbReference type="PANTHER" id="PTHR47168">
    <property type="entry name" value="RING ZINC FINGER DOMAIN SUPERFAMILY PROTEIN-RELATED"/>
    <property type="match status" value="1"/>
</dbReference>
<evidence type="ECO:0000256" key="7">
    <source>
        <dbReference type="ARBA" id="ARBA00023136"/>
    </source>
</evidence>
<dbReference type="AlphaFoldDB" id="A0AAV3QG80"/>
<evidence type="ECO:0000256" key="1">
    <source>
        <dbReference type="ARBA" id="ARBA00004167"/>
    </source>
</evidence>
<keyword evidence="12" id="KW-1185">Reference proteome</keyword>
<dbReference type="InterPro" id="IPR013083">
    <property type="entry name" value="Znf_RING/FYVE/PHD"/>
</dbReference>
<keyword evidence="7" id="KW-0472">Membrane</keyword>
<dbReference type="InterPro" id="IPR051653">
    <property type="entry name" value="E3_ligase_sorting_rcpt"/>
</dbReference>